<proteinExistence type="predicted"/>
<gene>
    <name evidence="2" type="primary">atp8</name>
</gene>
<reference evidence="2" key="1">
    <citation type="journal article" date="2015" name="PeerJ">
        <title>Phylogenetic analysis of higher-level relationships within Hydroidolina (Cnidaria: Hydrozoa) using mitochondrial genome data and insight into their mitochondrial transcription.</title>
        <authorList>
            <person name="Kayal E."/>
            <person name="Bentlage B."/>
            <person name="Cartwright P."/>
            <person name="Yanagihara A.A."/>
            <person name="Lindsay D.J."/>
            <person name="Hopcroft R.R."/>
            <person name="Collins A.G."/>
        </authorList>
    </citation>
    <scope>NUCLEOTIDE SEQUENCE</scope>
</reference>
<protein>
    <submittedName>
        <fullName evidence="2">ATP synthase F0 subunit 8</fullName>
    </submittedName>
</protein>
<sequence length="66" mass="7811">MSQLDISIFYSHLFGLLLTFYIFAHFVVIVLTNYYYNNKSRNISEEVKELESSDVNKLNTLMKILE</sequence>
<evidence type="ECO:0000313" key="2">
    <source>
        <dbReference type="EMBL" id="ALO20698.1"/>
    </source>
</evidence>
<keyword evidence="1" id="KW-0472">Membrane</keyword>
<keyword evidence="2" id="KW-0496">Mitochondrion</keyword>
<keyword evidence="1" id="KW-0812">Transmembrane</keyword>
<name>A0A0S2IAB1_9CNID</name>
<geneLocation type="mitochondrion" evidence="2"/>
<organism evidence="2">
    <name type="scientific">Tiaropsis multicirrata</name>
    <dbReference type="NCBI Taxonomy" id="662020"/>
    <lineage>
        <taxon>Eukaryota</taxon>
        <taxon>Metazoa</taxon>
        <taxon>Cnidaria</taxon>
        <taxon>Hydrozoa</taxon>
        <taxon>Hydroidolina</taxon>
        <taxon>Leptothecata</taxon>
        <taxon>Tiaropsidae</taxon>
        <taxon>Tiaropsis</taxon>
    </lineage>
</organism>
<dbReference type="AlphaFoldDB" id="A0A0S2IAB1"/>
<accession>A0A0S2IAB1</accession>
<keyword evidence="1" id="KW-1133">Transmembrane helix</keyword>
<evidence type="ECO:0000256" key="1">
    <source>
        <dbReference type="SAM" id="Phobius"/>
    </source>
</evidence>
<dbReference type="EMBL" id="KT809326">
    <property type="protein sequence ID" value="ALO20698.1"/>
    <property type="molecule type" value="Genomic_DNA"/>
</dbReference>
<feature type="transmembrane region" description="Helical" evidence="1">
    <location>
        <begin position="12"/>
        <end position="36"/>
    </location>
</feature>